<feature type="signal peptide" evidence="1">
    <location>
        <begin position="1"/>
        <end position="19"/>
    </location>
</feature>
<accession>A0A285X8R6</accession>
<feature type="chain" id="PRO_5013148784" evidence="1">
    <location>
        <begin position="20"/>
        <end position="143"/>
    </location>
</feature>
<protein>
    <submittedName>
        <fullName evidence="3">Beta-lactamase-inhibitor-like, PepSY-like</fullName>
    </submittedName>
</protein>
<sequence length="143" mass="16179">MKKLILSGALMLGSFGLFAQTSANLPQNSQDYIKKNFSSATIETTKEESSWEFWDKDEKYEVHLSNGIKLDFNKNGEITEIDSKNNEAIPEAALPKEVVTYVQSNYSGNKIISWEKNDDEQEVELADGTELEFDAQGNFRKVD</sequence>
<name>A0A285X8R6_9FLAO</name>
<keyword evidence="1" id="KW-0732">Signal</keyword>
<proteinExistence type="predicted"/>
<evidence type="ECO:0000313" key="3">
    <source>
        <dbReference type="EMBL" id="SOC80819.1"/>
    </source>
</evidence>
<evidence type="ECO:0000259" key="2">
    <source>
        <dbReference type="Pfam" id="PF11396"/>
    </source>
</evidence>
<evidence type="ECO:0000313" key="4">
    <source>
        <dbReference type="Proteomes" id="UP000219193"/>
    </source>
</evidence>
<feature type="domain" description="Putative beta-lactamase-inhibitor-like PepSY-like" evidence="2">
    <location>
        <begin position="59"/>
        <end position="140"/>
    </location>
</feature>
<evidence type="ECO:0000256" key="1">
    <source>
        <dbReference type="SAM" id="SignalP"/>
    </source>
</evidence>
<dbReference type="OrthoDB" id="710080at2"/>
<dbReference type="InterPro" id="IPR021533">
    <property type="entry name" value="PepSY-like"/>
</dbReference>
<keyword evidence="4" id="KW-1185">Reference proteome</keyword>
<dbReference type="SUPFAM" id="SSF160574">
    <property type="entry name" value="BT0923-like"/>
    <property type="match status" value="1"/>
</dbReference>
<dbReference type="RefSeq" id="WP_097056598.1">
    <property type="nucleotide sequence ID" value="NZ_OCMF01000003.1"/>
</dbReference>
<gene>
    <name evidence="3" type="ORF">SAMN06296241_2378</name>
</gene>
<reference evidence="4" key="1">
    <citation type="submission" date="2017-09" db="EMBL/GenBank/DDBJ databases">
        <authorList>
            <person name="Varghese N."/>
            <person name="Submissions S."/>
        </authorList>
    </citation>
    <scope>NUCLEOTIDE SEQUENCE [LARGE SCALE GENOMIC DNA]</scope>
    <source>
        <strain evidence="4">CGMCC 1.12641</strain>
    </source>
</reference>
<dbReference type="EMBL" id="OCMF01000003">
    <property type="protein sequence ID" value="SOC80819.1"/>
    <property type="molecule type" value="Genomic_DNA"/>
</dbReference>
<dbReference type="AlphaFoldDB" id="A0A285X8R6"/>
<dbReference type="Pfam" id="PF11396">
    <property type="entry name" value="PepSY_like"/>
    <property type="match status" value="1"/>
</dbReference>
<dbReference type="Gene3D" id="3.40.1420.30">
    <property type="match status" value="1"/>
</dbReference>
<dbReference type="Proteomes" id="UP000219193">
    <property type="component" value="Unassembled WGS sequence"/>
</dbReference>
<organism evidence="3 4">
    <name type="scientific">Salinimicrobium sediminis</name>
    <dbReference type="NCBI Taxonomy" id="1343891"/>
    <lineage>
        <taxon>Bacteria</taxon>
        <taxon>Pseudomonadati</taxon>
        <taxon>Bacteroidota</taxon>
        <taxon>Flavobacteriia</taxon>
        <taxon>Flavobacteriales</taxon>
        <taxon>Flavobacteriaceae</taxon>
        <taxon>Salinimicrobium</taxon>
    </lineage>
</organism>